<accession>A0A844YW29</accession>
<keyword evidence="9" id="KW-0966">Cell projection</keyword>
<evidence type="ECO:0000256" key="6">
    <source>
        <dbReference type="ARBA" id="ARBA00023143"/>
    </source>
</evidence>
<evidence type="ECO:0000256" key="4">
    <source>
        <dbReference type="ARBA" id="ARBA00016244"/>
    </source>
</evidence>
<dbReference type="GO" id="GO:0009424">
    <property type="term" value="C:bacterial-type flagellum hook"/>
    <property type="evidence" value="ECO:0007669"/>
    <property type="project" value="InterPro"/>
</dbReference>
<keyword evidence="10" id="KW-1185">Reference proteome</keyword>
<dbReference type="InterPro" id="IPR002371">
    <property type="entry name" value="FlgK"/>
</dbReference>
<name>A0A844YW29_9SPHN</name>
<proteinExistence type="inferred from homology"/>
<comment type="subcellular location">
    <subcellularLocation>
        <location evidence="1">Bacterial flagellum</location>
    </subcellularLocation>
    <subcellularLocation>
        <location evidence="2">Secreted</location>
    </subcellularLocation>
</comment>
<evidence type="ECO:0000256" key="1">
    <source>
        <dbReference type="ARBA" id="ARBA00004365"/>
    </source>
</evidence>
<dbReference type="InterPro" id="IPR010930">
    <property type="entry name" value="Flg_bb/hook_C_dom"/>
</dbReference>
<dbReference type="GO" id="GO:0005198">
    <property type="term" value="F:structural molecule activity"/>
    <property type="evidence" value="ECO:0007669"/>
    <property type="project" value="InterPro"/>
</dbReference>
<dbReference type="EMBL" id="WTYV01000002">
    <property type="protein sequence ID" value="MXO71148.1"/>
    <property type="molecule type" value="Genomic_DNA"/>
</dbReference>
<gene>
    <name evidence="9" type="primary">flgK</name>
    <name evidence="9" type="ORF">GRI99_05790</name>
</gene>
<protein>
    <recommendedName>
        <fullName evidence="4">Flagellar hook-associated protein 1</fullName>
    </recommendedName>
</protein>
<dbReference type="RefSeq" id="WP_160771091.1">
    <property type="nucleotide sequence ID" value="NZ_WTYV01000002.1"/>
</dbReference>
<evidence type="ECO:0000259" key="8">
    <source>
        <dbReference type="Pfam" id="PF22638"/>
    </source>
</evidence>
<evidence type="ECO:0000259" key="7">
    <source>
        <dbReference type="Pfam" id="PF06429"/>
    </source>
</evidence>
<organism evidence="9 10">
    <name type="scientific">Alteraurantiacibacter buctensis</name>
    <dbReference type="NCBI Taxonomy" id="1503981"/>
    <lineage>
        <taxon>Bacteria</taxon>
        <taxon>Pseudomonadati</taxon>
        <taxon>Pseudomonadota</taxon>
        <taxon>Alphaproteobacteria</taxon>
        <taxon>Sphingomonadales</taxon>
        <taxon>Erythrobacteraceae</taxon>
        <taxon>Alteraurantiacibacter</taxon>
    </lineage>
</organism>
<dbReference type="GO" id="GO:0005576">
    <property type="term" value="C:extracellular region"/>
    <property type="evidence" value="ECO:0007669"/>
    <property type="project" value="UniProtKB-SubCell"/>
</dbReference>
<dbReference type="GO" id="GO:0044780">
    <property type="term" value="P:bacterial-type flagellum assembly"/>
    <property type="evidence" value="ECO:0007669"/>
    <property type="project" value="InterPro"/>
</dbReference>
<evidence type="ECO:0000256" key="2">
    <source>
        <dbReference type="ARBA" id="ARBA00004613"/>
    </source>
</evidence>
<dbReference type="NCBIfam" id="TIGR02492">
    <property type="entry name" value="flgK_ends"/>
    <property type="match status" value="1"/>
</dbReference>
<keyword evidence="9" id="KW-0969">Cilium</keyword>
<dbReference type="SUPFAM" id="SSF64518">
    <property type="entry name" value="Phase 1 flagellin"/>
    <property type="match status" value="1"/>
</dbReference>
<dbReference type="PANTHER" id="PTHR30033">
    <property type="entry name" value="FLAGELLAR HOOK-ASSOCIATED PROTEIN 1"/>
    <property type="match status" value="1"/>
</dbReference>
<sequence length="442" mass="44976">MSGNLILIGKSGAMAARAALDVTAQNIANAANPTYARRTLSMAELASKGGIANEPGAALSGVRPDQVLRTNSLFLQTEARRTGSDLARANAELTGLTNAESAVEQAGIYPSIVDFEAALSQLASDPLSGSLRAAVLEEGRRVAQTFAIAKNGLDVARADLTFSADEGVNQINLLAGELARTNAGIARARPGSANMAVLHDQRDALLGEMSGYAGLSTTFDALGRATVKLGSETLVDGVDAFTLAKTGNANGTLSFTVNGAATTVTSGSLQGQSQALQGIVTLEGELDDLAALMIDRVNDAQATGAALDGTPAQPFFSGTDAGTIALALTSGDGIATAPAGSGARSRDISNLQALRDSMAVDGPAKEADALLFRLSSGISARSVTRDALSTIGQTAGVALSAETGVDLDQEATNLLRYQQMFQASGKVIQAAADIFDTLMGIG</sequence>
<comment type="similarity">
    <text evidence="3">Belongs to the flagella basal body rod proteins family.</text>
</comment>
<keyword evidence="6" id="KW-0975">Bacterial flagellum</keyword>
<dbReference type="PANTHER" id="PTHR30033:SF2">
    <property type="entry name" value="FLAGELLAR HOOK PROTEIN"/>
    <property type="match status" value="1"/>
</dbReference>
<keyword evidence="9" id="KW-0282">Flagellum</keyword>
<dbReference type="OrthoDB" id="7181295at2"/>
<reference evidence="9 10" key="1">
    <citation type="submission" date="2019-12" db="EMBL/GenBank/DDBJ databases">
        <title>Genomic-based taxomic classification of the family Erythrobacteraceae.</title>
        <authorList>
            <person name="Xu L."/>
        </authorList>
    </citation>
    <scope>NUCLEOTIDE SEQUENCE [LARGE SCALE GENOMIC DNA]</scope>
    <source>
        <strain evidence="9 10">M0322</strain>
    </source>
</reference>
<keyword evidence="5" id="KW-0964">Secreted</keyword>
<evidence type="ECO:0000313" key="9">
    <source>
        <dbReference type="EMBL" id="MXO71148.1"/>
    </source>
</evidence>
<feature type="domain" description="Flagellar hook-associated protein FlgK helical" evidence="8">
    <location>
        <begin position="104"/>
        <end position="316"/>
    </location>
</feature>
<evidence type="ECO:0000256" key="3">
    <source>
        <dbReference type="ARBA" id="ARBA00009677"/>
    </source>
</evidence>
<dbReference type="Pfam" id="PF06429">
    <property type="entry name" value="Flg_bbr_C"/>
    <property type="match status" value="1"/>
</dbReference>
<dbReference type="Proteomes" id="UP000466966">
    <property type="component" value="Unassembled WGS sequence"/>
</dbReference>
<feature type="domain" description="Flagellar basal-body/hook protein C-terminal" evidence="7">
    <location>
        <begin position="404"/>
        <end position="439"/>
    </location>
</feature>
<dbReference type="Pfam" id="PF22638">
    <property type="entry name" value="FlgK_D1"/>
    <property type="match status" value="1"/>
</dbReference>
<evidence type="ECO:0000313" key="10">
    <source>
        <dbReference type="Proteomes" id="UP000466966"/>
    </source>
</evidence>
<dbReference type="AlphaFoldDB" id="A0A844YW29"/>
<dbReference type="InterPro" id="IPR053927">
    <property type="entry name" value="FlgK_helical"/>
</dbReference>
<evidence type="ECO:0000256" key="5">
    <source>
        <dbReference type="ARBA" id="ARBA00022525"/>
    </source>
</evidence>
<comment type="caution">
    <text evidence="9">The sequence shown here is derived from an EMBL/GenBank/DDBJ whole genome shotgun (WGS) entry which is preliminary data.</text>
</comment>